<keyword evidence="11" id="KW-1185">Reference proteome</keyword>
<dbReference type="AlphaFoldDB" id="T1JB98"/>
<dbReference type="EnsemblMetazoa" id="SMAR011037-RA">
    <property type="protein sequence ID" value="SMAR011037-PA"/>
    <property type="gene ID" value="SMAR011037"/>
</dbReference>
<organism evidence="10 11">
    <name type="scientific">Strigamia maritima</name>
    <name type="common">European centipede</name>
    <name type="synonym">Geophilus maritimus</name>
    <dbReference type="NCBI Taxonomy" id="126957"/>
    <lineage>
        <taxon>Eukaryota</taxon>
        <taxon>Metazoa</taxon>
        <taxon>Ecdysozoa</taxon>
        <taxon>Arthropoda</taxon>
        <taxon>Myriapoda</taxon>
        <taxon>Chilopoda</taxon>
        <taxon>Pleurostigmophora</taxon>
        <taxon>Geophilomorpha</taxon>
        <taxon>Linotaeniidae</taxon>
        <taxon>Strigamia</taxon>
    </lineage>
</organism>
<dbReference type="eggNOG" id="KOG3787">
    <property type="taxonomic scope" value="Eukaryota"/>
</dbReference>
<evidence type="ECO:0000313" key="11">
    <source>
        <dbReference type="Proteomes" id="UP000014500"/>
    </source>
</evidence>
<dbReference type="Gene3D" id="1.10.3860.10">
    <property type="entry name" value="Sodium:dicarboxylate symporter"/>
    <property type="match status" value="1"/>
</dbReference>
<dbReference type="PANTHER" id="PTHR11958:SF99">
    <property type="entry name" value="SODIUM-DEPENDENT EXCITATORY AMINO ACID TRANSPORTER GLT-6-RELATED"/>
    <property type="match status" value="1"/>
</dbReference>
<dbReference type="Pfam" id="PF00375">
    <property type="entry name" value="SDF"/>
    <property type="match status" value="1"/>
</dbReference>
<evidence type="ECO:0000256" key="3">
    <source>
        <dbReference type="ARBA" id="ARBA00022448"/>
    </source>
</evidence>
<dbReference type="HOGENOM" id="CLU_019375_3_2_1"/>
<dbReference type="PhylomeDB" id="T1JB98"/>
<evidence type="ECO:0000256" key="4">
    <source>
        <dbReference type="ARBA" id="ARBA00022692"/>
    </source>
</evidence>
<feature type="transmembrane region" description="Helical" evidence="9">
    <location>
        <begin position="224"/>
        <end position="241"/>
    </location>
</feature>
<feature type="transmembrane region" description="Helical" evidence="9">
    <location>
        <begin position="262"/>
        <end position="283"/>
    </location>
</feature>
<keyword evidence="4 9" id="KW-0812">Transmembrane</keyword>
<feature type="transmembrane region" description="Helical" evidence="9">
    <location>
        <begin position="49"/>
        <end position="70"/>
    </location>
</feature>
<dbReference type="InterPro" id="IPR036458">
    <property type="entry name" value="Na:dicarbo_symporter_sf"/>
</dbReference>
<feature type="transmembrane region" description="Helical" evidence="9">
    <location>
        <begin position="90"/>
        <end position="114"/>
    </location>
</feature>
<evidence type="ECO:0000256" key="5">
    <source>
        <dbReference type="ARBA" id="ARBA00022847"/>
    </source>
</evidence>
<dbReference type="EMBL" id="JH432010">
    <property type="status" value="NOT_ANNOTATED_CDS"/>
    <property type="molecule type" value="Genomic_DNA"/>
</dbReference>
<evidence type="ECO:0000313" key="10">
    <source>
        <dbReference type="EnsemblMetazoa" id="SMAR011037-PA"/>
    </source>
</evidence>
<evidence type="ECO:0000256" key="8">
    <source>
        <dbReference type="ARBA" id="ARBA00023180"/>
    </source>
</evidence>
<accession>T1JB98</accession>
<dbReference type="PANTHER" id="PTHR11958">
    <property type="entry name" value="SODIUM/DICARBOXYLATE SYMPORTER-RELATED"/>
    <property type="match status" value="1"/>
</dbReference>
<keyword evidence="8" id="KW-0325">Glycoprotein</keyword>
<evidence type="ECO:0000256" key="2">
    <source>
        <dbReference type="ARBA" id="ARBA00006148"/>
    </source>
</evidence>
<dbReference type="SUPFAM" id="SSF118215">
    <property type="entry name" value="Proton glutamate symport protein"/>
    <property type="match status" value="1"/>
</dbReference>
<dbReference type="STRING" id="126957.T1JB98"/>
<evidence type="ECO:0000256" key="1">
    <source>
        <dbReference type="ARBA" id="ARBA00004141"/>
    </source>
</evidence>
<evidence type="ECO:0000256" key="7">
    <source>
        <dbReference type="ARBA" id="ARBA00023136"/>
    </source>
</evidence>
<reference evidence="10" key="2">
    <citation type="submission" date="2015-02" db="UniProtKB">
        <authorList>
            <consortium name="EnsemblMetazoa"/>
        </authorList>
    </citation>
    <scope>IDENTIFICATION</scope>
</reference>
<evidence type="ECO:0000256" key="9">
    <source>
        <dbReference type="RuleBase" id="RU361216"/>
    </source>
</evidence>
<name>T1JB98_STRMM</name>
<sequence>MADTNYEAKETMLPSRKPVQMIEAPSQPPPTFFAALKSNPVMKWFGDNLLLCLTILGVLLGFIIGFLARIDADLPFPPDTVMLVSFPGEVMMRALKMLILPLITSSLITGLAQLDPRSSGRMGSLAFAYYMITTVMAAILGIALVVAIHPGHPELSKNVTGSNREGEESVDTLESILDIIRNMLPENLVQACIQTGTTKSISVNLTDGGVETVKKFVYQDGTNIMGLIIFCIAFGIIAGQMGDKGRLMVEFFVGLNEIIMRIVGIVMWYSPIGIMFLIIGKIMSIKHMGETAGLLGMYMVTVITGLLIHGLITLPLVFFLITRRNPAKFFYGMLYAWVTALGTASSTAALPITFQCLEENNKVDKRVTRFVLPVGATINMDGTALYEAVASIFIAQMEGFNLEIGQLITVSLTATLASVGAASIPSAALVTMVLILTALGLPTHNITMLFAVDWLLDRLRTSLNVVGDGFGAGIVHHLTRKDLEKLDREMAEHEELEEERRMSLFVKRHSLAAGHNHGDGNAETPI</sequence>
<dbReference type="GO" id="GO:0005313">
    <property type="term" value="F:L-glutamate transmembrane transporter activity"/>
    <property type="evidence" value="ECO:0007669"/>
    <property type="project" value="TreeGrafter"/>
</dbReference>
<keyword evidence="6 9" id="KW-1133">Transmembrane helix</keyword>
<keyword evidence="5 9" id="KW-0769">Symport</keyword>
<dbReference type="Proteomes" id="UP000014500">
    <property type="component" value="Unassembled WGS sequence"/>
</dbReference>
<comment type="subcellular location">
    <subcellularLocation>
        <location evidence="1 9">Membrane</location>
        <topology evidence="1 9">Multi-pass membrane protein</topology>
    </subcellularLocation>
</comment>
<keyword evidence="7 9" id="KW-0472">Membrane</keyword>
<keyword evidence="3 9" id="KW-0813">Transport</keyword>
<dbReference type="InterPro" id="IPR050746">
    <property type="entry name" value="DAACS"/>
</dbReference>
<dbReference type="GO" id="GO:0005886">
    <property type="term" value="C:plasma membrane"/>
    <property type="evidence" value="ECO:0007669"/>
    <property type="project" value="TreeGrafter"/>
</dbReference>
<protein>
    <recommendedName>
        <fullName evidence="9">Amino acid transporter</fullName>
    </recommendedName>
</protein>
<dbReference type="PROSITE" id="PS00714">
    <property type="entry name" value="NA_DICARBOXYL_SYMP_2"/>
    <property type="match status" value="1"/>
</dbReference>
<dbReference type="OMA" id="YLMRFAP"/>
<proteinExistence type="inferred from homology"/>
<dbReference type="GO" id="GO:0015175">
    <property type="term" value="F:neutral L-amino acid transmembrane transporter activity"/>
    <property type="evidence" value="ECO:0007669"/>
    <property type="project" value="TreeGrafter"/>
</dbReference>
<dbReference type="InterPro" id="IPR018107">
    <property type="entry name" value="Na-dicarboxylate_symporter_CS"/>
</dbReference>
<dbReference type="PRINTS" id="PR00173">
    <property type="entry name" value="EDTRNSPORT"/>
</dbReference>
<comment type="similarity">
    <text evidence="2 9">Belongs to the dicarboxylate/amino acid:cation symporter (DAACS) (TC 2.A.23) family.</text>
</comment>
<dbReference type="InterPro" id="IPR001991">
    <property type="entry name" value="Na-dicarboxylate_symporter"/>
</dbReference>
<feature type="transmembrane region" description="Helical" evidence="9">
    <location>
        <begin position="126"/>
        <end position="148"/>
    </location>
</feature>
<feature type="transmembrane region" description="Helical" evidence="9">
    <location>
        <begin position="295"/>
        <end position="321"/>
    </location>
</feature>
<feature type="transmembrane region" description="Helical" evidence="9">
    <location>
        <begin position="333"/>
        <end position="354"/>
    </location>
</feature>
<evidence type="ECO:0000256" key="6">
    <source>
        <dbReference type="ARBA" id="ARBA00022989"/>
    </source>
</evidence>
<reference evidence="11" key="1">
    <citation type="submission" date="2011-05" db="EMBL/GenBank/DDBJ databases">
        <authorList>
            <person name="Richards S.R."/>
            <person name="Qu J."/>
            <person name="Jiang H."/>
            <person name="Jhangiani S.N."/>
            <person name="Agravi P."/>
            <person name="Goodspeed R."/>
            <person name="Gross S."/>
            <person name="Mandapat C."/>
            <person name="Jackson L."/>
            <person name="Mathew T."/>
            <person name="Pu L."/>
            <person name="Thornton R."/>
            <person name="Saada N."/>
            <person name="Wilczek-Boney K.B."/>
            <person name="Lee S."/>
            <person name="Kovar C."/>
            <person name="Wu Y."/>
            <person name="Scherer S.E."/>
            <person name="Worley K.C."/>
            <person name="Muzny D.M."/>
            <person name="Gibbs R."/>
        </authorList>
    </citation>
    <scope>NUCLEOTIDE SEQUENCE</scope>
    <source>
        <strain evidence="11">Brora</strain>
    </source>
</reference>
<dbReference type="GO" id="GO:0015501">
    <property type="term" value="F:glutamate:sodium symporter activity"/>
    <property type="evidence" value="ECO:0007669"/>
    <property type="project" value="TreeGrafter"/>
</dbReference>
<dbReference type="PROSITE" id="PS00713">
    <property type="entry name" value="NA_DICARBOXYL_SYMP_1"/>
    <property type="match status" value="1"/>
</dbReference>